<dbReference type="GO" id="GO:0006629">
    <property type="term" value="P:lipid metabolic process"/>
    <property type="evidence" value="ECO:0007669"/>
    <property type="project" value="TreeGrafter"/>
</dbReference>
<feature type="transmembrane region" description="Helical" evidence="2">
    <location>
        <begin position="1243"/>
        <end position="1261"/>
    </location>
</feature>
<feature type="transmembrane region" description="Helical" evidence="2">
    <location>
        <begin position="926"/>
        <end position="947"/>
    </location>
</feature>
<gene>
    <name evidence="3" type="ORF">TCIL3000_0_59870</name>
</gene>
<feature type="transmembrane region" description="Helical" evidence="2">
    <location>
        <begin position="959"/>
        <end position="979"/>
    </location>
</feature>
<feature type="transmembrane region" description="Helical" evidence="2">
    <location>
        <begin position="606"/>
        <end position="624"/>
    </location>
</feature>
<organism evidence="3 4">
    <name type="scientific">Trypanosoma congolense (strain IL3000)</name>
    <dbReference type="NCBI Taxonomy" id="1068625"/>
    <lineage>
        <taxon>Eukaryota</taxon>
        <taxon>Discoba</taxon>
        <taxon>Euglenozoa</taxon>
        <taxon>Kinetoplastea</taxon>
        <taxon>Metakinetoplastina</taxon>
        <taxon>Trypanosomatida</taxon>
        <taxon>Trypanosomatidae</taxon>
        <taxon>Trypanosoma</taxon>
        <taxon>Nannomonas</taxon>
    </lineage>
</organism>
<feature type="transmembrane region" description="Helical" evidence="2">
    <location>
        <begin position="1086"/>
        <end position="1111"/>
    </location>
</feature>
<feature type="transmembrane region" description="Helical" evidence="2">
    <location>
        <begin position="312"/>
        <end position="332"/>
    </location>
</feature>
<feature type="transmembrane region" description="Helical" evidence="2">
    <location>
        <begin position="857"/>
        <end position="876"/>
    </location>
</feature>
<dbReference type="OMA" id="HIGFIRM"/>
<accession>F9WDW2</accession>
<feature type="transmembrane region" description="Helical" evidence="2">
    <location>
        <begin position="75"/>
        <end position="94"/>
    </location>
</feature>
<dbReference type="Proteomes" id="UP000000702">
    <property type="component" value="Unassembled WGS sequence"/>
</dbReference>
<feature type="transmembrane region" description="Helical" evidence="2">
    <location>
        <begin position="782"/>
        <end position="804"/>
    </location>
</feature>
<feature type="transmembrane region" description="Helical" evidence="2">
    <location>
        <begin position="1123"/>
        <end position="1143"/>
    </location>
</feature>
<feature type="region of interest" description="Disordered" evidence="1">
    <location>
        <begin position="1039"/>
        <end position="1066"/>
    </location>
</feature>
<feature type="transmembrane region" description="Helical" evidence="2">
    <location>
        <begin position="106"/>
        <end position="127"/>
    </location>
</feature>
<feature type="transmembrane region" description="Helical" evidence="2">
    <location>
        <begin position="181"/>
        <end position="205"/>
    </location>
</feature>
<feature type="non-terminal residue" evidence="3">
    <location>
        <position position="1409"/>
    </location>
</feature>
<feature type="transmembrane region" description="Helical" evidence="2">
    <location>
        <begin position="683"/>
        <end position="706"/>
    </location>
</feature>
<feature type="transmembrane region" description="Helical" evidence="2">
    <location>
        <begin position="569"/>
        <end position="586"/>
    </location>
</feature>
<proteinExistence type="predicted"/>
<dbReference type="PANTHER" id="PTHR12317:SF34">
    <property type="entry name" value="ACYLTRANSFERASE"/>
    <property type="match status" value="1"/>
</dbReference>
<protein>
    <submittedName>
        <fullName evidence="3">WGS project CAEQ00000000 data, annotated contig 2411</fullName>
    </submittedName>
</protein>
<keyword evidence="2" id="KW-0472">Membrane</keyword>
<keyword evidence="2" id="KW-0812">Transmembrane</keyword>
<feature type="transmembrane region" description="Helical" evidence="2">
    <location>
        <begin position="344"/>
        <end position="364"/>
    </location>
</feature>
<feature type="transmembrane region" description="Helical" evidence="2">
    <location>
        <begin position="271"/>
        <end position="292"/>
    </location>
</feature>
<dbReference type="PANTHER" id="PTHR12317">
    <property type="entry name" value="DIACYLGLYCEROL O-ACYLTRANSFERASE"/>
    <property type="match status" value="1"/>
</dbReference>
<reference evidence="4" key="1">
    <citation type="submission" date="2011-07" db="EMBL/GenBank/DDBJ databases">
        <title>Divergent evolution of antigenic variation in African trypanosomes.</title>
        <authorList>
            <person name="Jackson A.P."/>
            <person name="Berry A."/>
            <person name="Allison H.C."/>
            <person name="Burton P."/>
            <person name="Anderson J."/>
            <person name="Aslett M."/>
            <person name="Brown R."/>
            <person name="Corton N."/>
            <person name="Harris D."/>
            <person name="Hauser H."/>
            <person name="Gamble J."/>
            <person name="Gilderthorp R."/>
            <person name="McQuillan J."/>
            <person name="Quail M.A."/>
            <person name="Sanders M."/>
            <person name="Van Tonder A."/>
            <person name="Ginger M.L."/>
            <person name="Donelson J.E."/>
            <person name="Field M.C."/>
            <person name="Barry J.D."/>
            <person name="Berriman M."/>
            <person name="Hertz-Fowler C."/>
        </authorList>
    </citation>
    <scope>NUCLEOTIDE SEQUENCE [LARGE SCALE GENOMIC DNA]</scope>
    <source>
        <strain evidence="4">IL3000</strain>
    </source>
</reference>
<reference evidence="3 4" key="2">
    <citation type="journal article" date="2012" name="Proc. Natl. Acad. Sci. U.S.A.">
        <title>Antigenic diversity is generated by distinct evolutionary mechanisms in African trypanosome species.</title>
        <authorList>
            <person name="Jackson A.P."/>
            <person name="Berry A."/>
            <person name="Aslett M."/>
            <person name="Allison H.C."/>
            <person name="Burton P."/>
            <person name="Vavrova-Anderson J."/>
            <person name="Brown R."/>
            <person name="Browne H."/>
            <person name="Corton N."/>
            <person name="Hauser H."/>
            <person name="Gamble J."/>
            <person name="Gilderthorp R."/>
            <person name="Marcello L."/>
            <person name="McQuillan J."/>
            <person name="Otto T.D."/>
            <person name="Quail M.A."/>
            <person name="Sanders M.J."/>
            <person name="van Tonder A."/>
            <person name="Ginger M.L."/>
            <person name="Field M.C."/>
            <person name="Barry J.D."/>
            <person name="Hertz-Fowler C."/>
            <person name="Berriman M."/>
        </authorList>
    </citation>
    <scope>NUCLEOTIDE SEQUENCE [LARGE SCALE GENOMIC DNA]</scope>
    <source>
        <strain evidence="3 4">IL3000</strain>
    </source>
</reference>
<feature type="transmembrane region" description="Helical" evidence="2">
    <location>
        <begin position="384"/>
        <end position="405"/>
    </location>
</feature>
<evidence type="ECO:0000313" key="3">
    <source>
        <dbReference type="EMBL" id="CCD15467.1"/>
    </source>
</evidence>
<feature type="transmembrane region" description="Helical" evidence="2">
    <location>
        <begin position="1213"/>
        <end position="1231"/>
    </location>
</feature>
<dbReference type="VEuPathDB" id="TriTrypDB:TcIL3000_0_59870"/>
<evidence type="ECO:0000256" key="1">
    <source>
        <dbReference type="SAM" id="MobiDB-lite"/>
    </source>
</evidence>
<name>F9WDW2_TRYCI</name>
<feature type="transmembrane region" description="Helical" evidence="2">
    <location>
        <begin position="417"/>
        <end position="440"/>
    </location>
</feature>
<feature type="transmembrane region" description="Helical" evidence="2">
    <location>
        <begin position="9"/>
        <end position="31"/>
    </location>
</feature>
<keyword evidence="2" id="KW-1133">Transmembrane helix</keyword>
<feature type="transmembrane region" description="Helical" evidence="2">
    <location>
        <begin position="460"/>
        <end position="480"/>
    </location>
</feature>
<comment type="caution">
    <text evidence="3">The sequence shown here is derived from an EMBL/GenBank/DDBJ whole genome shotgun (WGS) entry which is preliminary data.</text>
</comment>
<keyword evidence="4" id="KW-1185">Reference proteome</keyword>
<feature type="transmembrane region" description="Helical" evidence="2">
    <location>
        <begin position="147"/>
        <end position="169"/>
    </location>
</feature>
<feature type="transmembrane region" description="Helical" evidence="2">
    <location>
        <begin position="888"/>
        <end position="905"/>
    </location>
</feature>
<evidence type="ECO:0000313" key="4">
    <source>
        <dbReference type="Proteomes" id="UP000000702"/>
    </source>
</evidence>
<dbReference type="EMBL" id="CAEQ01001920">
    <property type="protein sequence ID" value="CCD15467.1"/>
    <property type="molecule type" value="Genomic_DNA"/>
</dbReference>
<sequence length="1409" mass="153758">MLCHVTTNIFIYAFPLFTPLLSFFSSFPFLLPVHLWRSFVRQRPGDFSSQVNGAMPEQVMAASTEALLTNTVKTILFVLFVISGKGAFLLNVLADTFQSHAPTFPLVPAIVSGIMLNGLCAFFVALYGRVTVKGFRFYQPFNNSPTFQAMQGIGYTLLALASVMLLLYLEYLMPHDAVHRYGLISALGCVCLMANILLMVSLWFFESPRQRLRRLKNENLDTKDATSSCTAWWKNLSLPPNGEIAIVVLLCVSMLICSAIAECYSRLCRVMAIVDIVLLLCSISITHFVVGYRFTPGYHLFLPGDDNVKMCAIQGLGWLIGLVALYLDVVLCRAGVDAPSSWNILRGLTSVAGVGVLLLFVRLHQFPSPKPTEVWRLARNGSCGITAVCLVNLVFVCALALILSTDNYRFGEQLRQGLVACHTLAALFMFALPLCTHFVGRVALGNGYGVWVVRRCTLEFSILQCVGWVCYVFAIFFGVLHMTETRHFTFAVLQSLLAAFSQCLIHASLYVFGGVKVEGPLRGDGTPVPVSPVTGANGATVEGEVGDEEGAGISEQSHSLASRVLNGEMLTSILISSFGLVVRLIADIERSNGAFSVTFLYIPMDSLLYLTDAISLVAVPLAHISSRDRISIWQPFVGCGGYVAMQTLGWIGYAVNFVIVSASVLQEGRPCLAPPLSVGNSVLLQYTVEGVFSIVALVCIILSSLFETQTQLRERAEREKLRREIMKLRHLLSHTAINACELEQIESLLKTILGSTWGDAATGGENMLEHEKLEKAQSVQKAIENIVIILCICSVILFMTSALLAKSQSVFALVFGVAGVVLTTVSCCSLHCFYGSSMHGHTGRYSVFMPFLGGNKFIALQGVGWSCYTAALLLVLSSCFEGHGSSTVFVWMCFFSIAAQCFISRSISHFDATQRPAPLLEQNSEVALAAITLIGSFTFALVCDSNVEGGVSGRASCLLPIIISSIAASCAVPLGFLSLKRHGEYRAISPFLSFEALSCDSDEDDEYLDGGTEMIPTVDWGASNGSSFAMSSVAPPGISEERGAATDPSEASFGHSDRHTFSSTVDTARRRSSLPKKVAPSPVHTLFFILALFATALWVIFVPITLFHVFYSYAYSGLAAFRVAFTFLHSLLAVLSIAVAVPLLAPRFHGERYRVFWRACGDAAITFVTYSIPTIVVSVVFFVFIMVDTMGASAFVFNMVFISCASTLSCVELIVTLMNACFLGCMLHYHLYTCLVLAVEPISIWRCVVDFMFAVFWLWYLHGYGKRPHVTGSMCSATAREYFRVYVAPAIVNYFSASLIVDGKGKADGSQSIVYHHSGDAGSGEIAYPCHSDPSKQYVYSFHPHGVFPGTALWLPLSPQWEKLIGRNSENTVTTHGADVIFAVPFMRDVMMSLGTMSVSRKGIESSLN</sequence>
<feature type="transmembrane region" description="Helical" evidence="2">
    <location>
        <begin position="810"/>
        <end position="836"/>
    </location>
</feature>
<dbReference type="GO" id="GO:0008374">
    <property type="term" value="F:O-acyltransferase activity"/>
    <property type="evidence" value="ECO:0007669"/>
    <property type="project" value="TreeGrafter"/>
</dbReference>
<feature type="transmembrane region" description="Helical" evidence="2">
    <location>
        <begin position="636"/>
        <end position="663"/>
    </location>
</feature>
<feature type="transmembrane region" description="Helical" evidence="2">
    <location>
        <begin position="244"/>
        <end position="264"/>
    </location>
</feature>
<evidence type="ECO:0000256" key="2">
    <source>
        <dbReference type="SAM" id="Phobius"/>
    </source>
</evidence>